<dbReference type="Gene3D" id="1.10.3730.20">
    <property type="match status" value="1"/>
</dbReference>
<dbReference type="GO" id="GO:0016020">
    <property type="term" value="C:membrane"/>
    <property type="evidence" value="ECO:0007669"/>
    <property type="project" value="InterPro"/>
</dbReference>
<feature type="transmembrane region" description="Helical" evidence="1">
    <location>
        <begin position="46"/>
        <end position="64"/>
    </location>
</feature>
<feature type="transmembrane region" description="Helical" evidence="1">
    <location>
        <begin position="249"/>
        <end position="269"/>
    </location>
</feature>
<comment type="caution">
    <text evidence="3">The sequence shown here is derived from an EMBL/GenBank/DDBJ whole genome shotgun (WGS) entry which is preliminary data.</text>
</comment>
<feature type="transmembrane region" description="Helical" evidence="1">
    <location>
        <begin position="155"/>
        <end position="176"/>
    </location>
</feature>
<evidence type="ECO:0000313" key="3">
    <source>
        <dbReference type="EMBL" id="NEY89463.1"/>
    </source>
</evidence>
<evidence type="ECO:0000259" key="2">
    <source>
        <dbReference type="Pfam" id="PF00892"/>
    </source>
</evidence>
<keyword evidence="1" id="KW-1133">Transmembrane helix</keyword>
<dbReference type="InterPro" id="IPR037185">
    <property type="entry name" value="EmrE-like"/>
</dbReference>
<feature type="transmembrane region" description="Helical" evidence="1">
    <location>
        <begin position="102"/>
        <end position="121"/>
    </location>
</feature>
<dbReference type="Pfam" id="PF00892">
    <property type="entry name" value="EamA"/>
    <property type="match status" value="2"/>
</dbReference>
<dbReference type="PANTHER" id="PTHR22911">
    <property type="entry name" value="ACYL-MALONYL CONDENSING ENZYME-RELATED"/>
    <property type="match status" value="1"/>
</dbReference>
<keyword evidence="1" id="KW-0472">Membrane</keyword>
<dbReference type="Proteomes" id="UP000477782">
    <property type="component" value="Unassembled WGS sequence"/>
</dbReference>
<feature type="domain" description="EamA" evidence="2">
    <location>
        <begin position="12"/>
        <end position="144"/>
    </location>
</feature>
<dbReference type="EMBL" id="JAAIVJ010000001">
    <property type="protein sequence ID" value="NEY89463.1"/>
    <property type="molecule type" value="Genomic_DNA"/>
</dbReference>
<feature type="transmembrane region" description="Helical" evidence="1">
    <location>
        <begin position="130"/>
        <end position="149"/>
    </location>
</feature>
<name>A0A6M0QS35_9RHOB</name>
<feature type="transmembrane region" description="Helical" evidence="1">
    <location>
        <begin position="275"/>
        <end position="293"/>
    </location>
</feature>
<dbReference type="SUPFAM" id="SSF103481">
    <property type="entry name" value="Multidrug resistance efflux transporter EmrE"/>
    <property type="match status" value="2"/>
</dbReference>
<feature type="transmembrane region" description="Helical" evidence="1">
    <location>
        <begin position="188"/>
        <end position="208"/>
    </location>
</feature>
<gene>
    <name evidence="3" type="ORF">G4Z14_04065</name>
</gene>
<evidence type="ECO:0000256" key="1">
    <source>
        <dbReference type="SAM" id="Phobius"/>
    </source>
</evidence>
<reference evidence="3 4" key="1">
    <citation type="submission" date="2020-02" db="EMBL/GenBank/DDBJ databases">
        <authorList>
            <person name="Chen W.-M."/>
        </authorList>
    </citation>
    <scope>NUCLEOTIDE SEQUENCE [LARGE SCALE GENOMIC DNA]</scope>
    <source>
        <strain evidence="3 4">KMS-5</strain>
    </source>
</reference>
<accession>A0A6M0QS35</accession>
<dbReference type="AlphaFoldDB" id="A0A6M0QS35"/>
<feature type="transmembrane region" description="Helical" evidence="1">
    <location>
        <begin position="220"/>
        <end position="242"/>
    </location>
</feature>
<sequence length="310" mass="33064">MTSSFAQDRTLTGIALMLAFCVLAPLLDTASKLATATIPVGQITAARFLVQGALMVPVALLMGLSWRVTRRQAGLLTLRAVFLIASTYGFVAGVQVMPIADALAIVFVEPFILLMLGHLIFGDHIGPRRIIASVVGFLGCLLVIQPSLAAFGLVALFPLISAFAFAGYMLVTRAMAVGVSPVMQQLHTSIVGAAICLPIVALADSFHWPTLDPVMPEGWAWLWLFGVGFWAAAAHMCMTVALKFAPASTLAPIHYLEIITAVFLGYVVFGDFPNALTFTGIAVIVASGLYIIHRERITAAQTRAELPPDI</sequence>
<dbReference type="RefSeq" id="WP_164623459.1">
    <property type="nucleotide sequence ID" value="NZ_JAAIVJ010000001.1"/>
</dbReference>
<protein>
    <submittedName>
        <fullName evidence="3">DMT family transporter</fullName>
    </submittedName>
</protein>
<feature type="domain" description="EamA" evidence="2">
    <location>
        <begin position="155"/>
        <end position="289"/>
    </location>
</feature>
<keyword evidence="4" id="KW-1185">Reference proteome</keyword>
<evidence type="ECO:0000313" key="4">
    <source>
        <dbReference type="Proteomes" id="UP000477782"/>
    </source>
</evidence>
<dbReference type="InterPro" id="IPR000620">
    <property type="entry name" value="EamA_dom"/>
</dbReference>
<proteinExistence type="predicted"/>
<organism evidence="3 4">
    <name type="scientific">Tabrizicola oligotrophica</name>
    <dbReference type="NCBI Taxonomy" id="2710650"/>
    <lineage>
        <taxon>Bacteria</taxon>
        <taxon>Pseudomonadati</taxon>
        <taxon>Pseudomonadota</taxon>
        <taxon>Alphaproteobacteria</taxon>
        <taxon>Rhodobacterales</taxon>
        <taxon>Paracoccaceae</taxon>
        <taxon>Tabrizicola</taxon>
    </lineage>
</organism>
<dbReference type="PANTHER" id="PTHR22911:SF103">
    <property type="entry name" value="BLR2811 PROTEIN"/>
    <property type="match status" value="1"/>
</dbReference>
<feature type="transmembrane region" description="Helical" evidence="1">
    <location>
        <begin position="76"/>
        <end position="96"/>
    </location>
</feature>
<keyword evidence="1" id="KW-0812">Transmembrane</keyword>